<feature type="transmembrane region" description="Helical" evidence="1">
    <location>
        <begin position="12"/>
        <end position="33"/>
    </location>
</feature>
<dbReference type="Proteomes" id="UP000277928">
    <property type="component" value="Unassembled WGS sequence"/>
</dbReference>
<feature type="transmembrane region" description="Helical" evidence="1">
    <location>
        <begin position="39"/>
        <end position="59"/>
    </location>
</feature>
<evidence type="ECO:0000256" key="1">
    <source>
        <dbReference type="SAM" id="Phobius"/>
    </source>
</evidence>
<keyword evidence="1" id="KW-0472">Membrane</keyword>
<organism evidence="2 3">
    <name type="scientific">Litomosoides sigmodontis</name>
    <name type="common">Filarial nematode worm</name>
    <dbReference type="NCBI Taxonomy" id="42156"/>
    <lineage>
        <taxon>Eukaryota</taxon>
        <taxon>Metazoa</taxon>
        <taxon>Ecdysozoa</taxon>
        <taxon>Nematoda</taxon>
        <taxon>Chromadorea</taxon>
        <taxon>Rhabditida</taxon>
        <taxon>Spirurina</taxon>
        <taxon>Spiruromorpha</taxon>
        <taxon>Filarioidea</taxon>
        <taxon>Onchocercidae</taxon>
        <taxon>Litomosoides</taxon>
    </lineage>
</organism>
<dbReference type="AlphaFoldDB" id="A0A3P6TR42"/>
<reference evidence="2 3" key="1">
    <citation type="submission" date="2018-08" db="EMBL/GenBank/DDBJ databases">
        <authorList>
            <person name="Laetsch R D."/>
            <person name="Stevens L."/>
            <person name="Kumar S."/>
            <person name="Blaxter L. M."/>
        </authorList>
    </citation>
    <scope>NUCLEOTIDE SEQUENCE [LARGE SCALE GENOMIC DNA]</scope>
</reference>
<accession>A0A3P6TR42</accession>
<protein>
    <submittedName>
        <fullName evidence="2">Uncharacterized protein</fullName>
    </submittedName>
</protein>
<evidence type="ECO:0000313" key="2">
    <source>
        <dbReference type="EMBL" id="VDK87777.1"/>
    </source>
</evidence>
<evidence type="ECO:0000313" key="3">
    <source>
        <dbReference type="Proteomes" id="UP000277928"/>
    </source>
</evidence>
<proteinExistence type="predicted"/>
<name>A0A3P6TR42_LITSI</name>
<dbReference type="EMBL" id="UYRX01001030">
    <property type="protein sequence ID" value="VDK87777.1"/>
    <property type="molecule type" value="Genomic_DNA"/>
</dbReference>
<keyword evidence="1" id="KW-0812">Transmembrane</keyword>
<keyword evidence="1" id="KW-1133">Transmembrane helix</keyword>
<gene>
    <name evidence="2" type="ORF">NLS_LOCUS8333</name>
</gene>
<sequence>MMLRVVAPCCNFWLSVTITVIVIIVILATMMMIAMMMIAMMMIAIMMIAIMVIIAMMQWELQAAALRPRAEVAMQQKRRPKS</sequence>
<keyword evidence="3" id="KW-1185">Reference proteome</keyword>